<evidence type="ECO:0000256" key="1">
    <source>
        <dbReference type="ARBA" id="ARBA00004651"/>
    </source>
</evidence>
<gene>
    <name evidence="16" type="ORF">FNQ90_03895</name>
</gene>
<dbReference type="Pfam" id="PF08282">
    <property type="entry name" value="Hydrolase_3"/>
    <property type="match status" value="1"/>
</dbReference>
<dbReference type="InterPro" id="IPR004014">
    <property type="entry name" value="ATPase_P-typ_cation-transptr_N"/>
</dbReference>
<dbReference type="Pfam" id="PF00122">
    <property type="entry name" value="E1-E2_ATPase"/>
    <property type="match status" value="1"/>
</dbReference>
<accession>A0A7W3TAI0</accession>
<dbReference type="GO" id="GO:0016887">
    <property type="term" value="F:ATP hydrolysis activity"/>
    <property type="evidence" value="ECO:0007669"/>
    <property type="project" value="InterPro"/>
</dbReference>
<feature type="region of interest" description="Disordered" evidence="13">
    <location>
        <begin position="1"/>
        <end position="32"/>
    </location>
</feature>
<dbReference type="SFLD" id="SFLDF00027">
    <property type="entry name" value="p-type_atpase"/>
    <property type="match status" value="1"/>
</dbReference>
<dbReference type="Gene3D" id="3.40.50.1000">
    <property type="entry name" value="HAD superfamily/HAD-like"/>
    <property type="match status" value="1"/>
</dbReference>
<feature type="transmembrane region" description="Helical" evidence="14">
    <location>
        <begin position="772"/>
        <end position="790"/>
    </location>
</feature>
<protein>
    <submittedName>
        <fullName evidence="16">HAD-IC family P-type ATPase</fullName>
    </submittedName>
</protein>
<keyword evidence="10 14" id="KW-1133">Transmembrane helix</keyword>
<reference evidence="17" key="1">
    <citation type="submission" date="2019-10" db="EMBL/GenBank/DDBJ databases">
        <title>Streptomyces sp. nov., a novel actinobacterium isolated from alkaline environment.</title>
        <authorList>
            <person name="Golinska P."/>
        </authorList>
    </citation>
    <scope>NUCLEOTIDE SEQUENCE [LARGE SCALE GENOMIC DNA]</scope>
    <source>
        <strain evidence="17">DSM 42118</strain>
    </source>
</reference>
<dbReference type="InterPro" id="IPR023298">
    <property type="entry name" value="ATPase_P-typ_TM_dom_sf"/>
</dbReference>
<evidence type="ECO:0000313" key="16">
    <source>
        <dbReference type="EMBL" id="MBB0243274.1"/>
    </source>
</evidence>
<dbReference type="InterPro" id="IPR044492">
    <property type="entry name" value="P_typ_ATPase_HD_dom"/>
</dbReference>
<dbReference type="SFLD" id="SFLDG00002">
    <property type="entry name" value="C1.7:_P-type_atpase_like"/>
    <property type="match status" value="1"/>
</dbReference>
<dbReference type="Pfam" id="PF13246">
    <property type="entry name" value="Cation_ATPase"/>
    <property type="match status" value="1"/>
</dbReference>
<dbReference type="GO" id="GO:0005524">
    <property type="term" value="F:ATP binding"/>
    <property type="evidence" value="ECO:0007669"/>
    <property type="project" value="UniProtKB-KW"/>
</dbReference>
<feature type="region of interest" description="Disordered" evidence="13">
    <location>
        <begin position="544"/>
        <end position="572"/>
    </location>
</feature>
<feature type="transmembrane region" description="Helical" evidence="14">
    <location>
        <begin position="810"/>
        <end position="833"/>
    </location>
</feature>
<comment type="catalytic activity">
    <reaction evidence="12">
        <text>ATP + H2O = ADP + phosphate + H(+)</text>
        <dbReference type="Rhea" id="RHEA:13065"/>
        <dbReference type="ChEBI" id="CHEBI:15377"/>
        <dbReference type="ChEBI" id="CHEBI:15378"/>
        <dbReference type="ChEBI" id="CHEBI:30616"/>
        <dbReference type="ChEBI" id="CHEBI:43474"/>
        <dbReference type="ChEBI" id="CHEBI:456216"/>
    </reaction>
</comment>
<keyword evidence="5 14" id="KW-0812">Transmembrane</keyword>
<feature type="transmembrane region" description="Helical" evidence="14">
    <location>
        <begin position="84"/>
        <end position="102"/>
    </location>
</feature>
<name>A0A7W3TAI0_9ACTN</name>
<dbReference type="Pfam" id="PF00690">
    <property type="entry name" value="Cation_ATPase_N"/>
    <property type="match status" value="1"/>
</dbReference>
<feature type="transmembrane region" description="Helical" evidence="14">
    <location>
        <begin position="271"/>
        <end position="289"/>
    </location>
</feature>
<dbReference type="PROSITE" id="PS00154">
    <property type="entry name" value="ATPASE_E1_E2"/>
    <property type="match status" value="1"/>
</dbReference>
<dbReference type="GO" id="GO:0005391">
    <property type="term" value="F:P-type sodium:potassium-exchanging transporter activity"/>
    <property type="evidence" value="ECO:0007669"/>
    <property type="project" value="TreeGrafter"/>
</dbReference>
<dbReference type="PRINTS" id="PR00121">
    <property type="entry name" value="NAKATPASE"/>
</dbReference>
<comment type="similarity">
    <text evidence="2">Belongs to the cation transport ATPase (P-type) (TC 3.A.3) family. Type IIA subfamily.</text>
</comment>
<dbReference type="SUPFAM" id="SSF81665">
    <property type="entry name" value="Calcium ATPase, transmembrane domain M"/>
    <property type="match status" value="1"/>
</dbReference>
<dbReference type="EMBL" id="VKHT01000057">
    <property type="protein sequence ID" value="MBB0243274.1"/>
    <property type="molecule type" value="Genomic_DNA"/>
</dbReference>
<evidence type="ECO:0000313" key="17">
    <source>
        <dbReference type="Proteomes" id="UP000538929"/>
    </source>
</evidence>
<dbReference type="GO" id="GO:0005886">
    <property type="term" value="C:plasma membrane"/>
    <property type="evidence" value="ECO:0007669"/>
    <property type="project" value="UniProtKB-SubCell"/>
</dbReference>
<keyword evidence="7" id="KW-0067">ATP-binding</keyword>
<dbReference type="FunFam" id="3.40.50.1000:FF:000028">
    <property type="entry name" value="Calcium-transporting P-type ATPase, putative"/>
    <property type="match status" value="1"/>
</dbReference>
<dbReference type="InterPro" id="IPR001757">
    <property type="entry name" value="P_typ_ATPase"/>
</dbReference>
<dbReference type="GO" id="GO:0006883">
    <property type="term" value="P:intracellular sodium ion homeostasis"/>
    <property type="evidence" value="ECO:0007669"/>
    <property type="project" value="TreeGrafter"/>
</dbReference>
<evidence type="ECO:0000259" key="15">
    <source>
        <dbReference type="SMART" id="SM00831"/>
    </source>
</evidence>
<dbReference type="GO" id="GO:1990573">
    <property type="term" value="P:potassium ion import across plasma membrane"/>
    <property type="evidence" value="ECO:0007669"/>
    <property type="project" value="TreeGrafter"/>
</dbReference>
<dbReference type="SFLD" id="SFLDS00003">
    <property type="entry name" value="Haloacid_Dehalogenase"/>
    <property type="match status" value="1"/>
</dbReference>
<evidence type="ECO:0000256" key="5">
    <source>
        <dbReference type="ARBA" id="ARBA00022692"/>
    </source>
</evidence>
<evidence type="ECO:0000256" key="4">
    <source>
        <dbReference type="ARBA" id="ARBA00022553"/>
    </source>
</evidence>
<dbReference type="GO" id="GO:0030007">
    <property type="term" value="P:intracellular potassium ion homeostasis"/>
    <property type="evidence" value="ECO:0007669"/>
    <property type="project" value="TreeGrafter"/>
</dbReference>
<keyword evidence="8" id="KW-0460">Magnesium</keyword>
<organism evidence="16 17">
    <name type="scientific">Streptomyces alkaliphilus</name>
    <dbReference type="NCBI Taxonomy" id="1472722"/>
    <lineage>
        <taxon>Bacteria</taxon>
        <taxon>Bacillati</taxon>
        <taxon>Actinomycetota</taxon>
        <taxon>Actinomycetes</taxon>
        <taxon>Kitasatosporales</taxon>
        <taxon>Streptomycetaceae</taxon>
        <taxon>Streptomyces</taxon>
    </lineage>
</organism>
<dbReference type="Gene3D" id="1.20.1110.10">
    <property type="entry name" value="Calcium-transporting ATPase, transmembrane domain"/>
    <property type="match status" value="1"/>
</dbReference>
<feature type="compositionally biased region" description="Basic and acidic residues" evidence="13">
    <location>
        <begin position="557"/>
        <end position="568"/>
    </location>
</feature>
<dbReference type="Gene3D" id="2.70.150.10">
    <property type="entry name" value="Calcium-transporting ATPase, cytoplasmic transduction domain A"/>
    <property type="match status" value="1"/>
</dbReference>
<dbReference type="PANTHER" id="PTHR43294:SF21">
    <property type="entry name" value="CATION TRANSPORTING ATPASE"/>
    <property type="match status" value="1"/>
</dbReference>
<feature type="transmembrane region" description="Helical" evidence="14">
    <location>
        <begin position="917"/>
        <end position="933"/>
    </location>
</feature>
<evidence type="ECO:0000256" key="11">
    <source>
        <dbReference type="ARBA" id="ARBA00023136"/>
    </source>
</evidence>
<dbReference type="PANTHER" id="PTHR43294">
    <property type="entry name" value="SODIUM/POTASSIUM-TRANSPORTING ATPASE SUBUNIT ALPHA"/>
    <property type="match status" value="1"/>
</dbReference>
<evidence type="ECO:0000256" key="12">
    <source>
        <dbReference type="ARBA" id="ARBA00049360"/>
    </source>
</evidence>
<dbReference type="Gene3D" id="3.40.1110.10">
    <property type="entry name" value="Calcium-transporting ATPase, cytoplasmic domain N"/>
    <property type="match status" value="1"/>
</dbReference>
<dbReference type="InterPro" id="IPR006068">
    <property type="entry name" value="ATPase_P-typ_cation-transptr_C"/>
</dbReference>
<dbReference type="InterPro" id="IPR018303">
    <property type="entry name" value="ATPase_P-typ_P_site"/>
</dbReference>
<keyword evidence="11 14" id="KW-0472">Membrane</keyword>
<dbReference type="GO" id="GO:1902600">
    <property type="term" value="P:proton transmembrane transport"/>
    <property type="evidence" value="ECO:0007669"/>
    <property type="project" value="TreeGrafter"/>
</dbReference>
<evidence type="ECO:0000256" key="6">
    <source>
        <dbReference type="ARBA" id="ARBA00022741"/>
    </source>
</evidence>
<dbReference type="InterPro" id="IPR023299">
    <property type="entry name" value="ATPase_P-typ_cyto_dom_N"/>
</dbReference>
<keyword evidence="6" id="KW-0547">Nucleotide-binding</keyword>
<dbReference type="SUPFAM" id="SSF81653">
    <property type="entry name" value="Calcium ATPase, transduction domain A"/>
    <property type="match status" value="1"/>
</dbReference>
<evidence type="ECO:0000256" key="14">
    <source>
        <dbReference type="SAM" id="Phobius"/>
    </source>
</evidence>
<evidence type="ECO:0000256" key="7">
    <source>
        <dbReference type="ARBA" id="ARBA00022840"/>
    </source>
</evidence>
<dbReference type="SMART" id="SM00831">
    <property type="entry name" value="Cation_ATPase_N"/>
    <property type="match status" value="1"/>
</dbReference>
<dbReference type="AlphaFoldDB" id="A0A7W3TAI0"/>
<dbReference type="FunFam" id="3.40.50.1000:FF:000001">
    <property type="entry name" value="Phospholipid-transporting ATPase IC"/>
    <property type="match status" value="1"/>
</dbReference>
<evidence type="ECO:0000256" key="10">
    <source>
        <dbReference type="ARBA" id="ARBA00022989"/>
    </source>
</evidence>
<evidence type="ECO:0000256" key="13">
    <source>
        <dbReference type="SAM" id="MobiDB-lite"/>
    </source>
</evidence>
<dbReference type="InterPro" id="IPR036412">
    <property type="entry name" value="HAD-like_sf"/>
</dbReference>
<evidence type="ECO:0000256" key="9">
    <source>
        <dbReference type="ARBA" id="ARBA00022967"/>
    </source>
</evidence>
<keyword evidence="3" id="KW-1003">Cell membrane</keyword>
<evidence type="ECO:0000256" key="2">
    <source>
        <dbReference type="ARBA" id="ARBA00005675"/>
    </source>
</evidence>
<dbReference type="FunFam" id="2.70.150.10:FF:000160">
    <property type="entry name" value="Sarcoplasmic/endoplasmic reticulum calcium ATPase 1"/>
    <property type="match status" value="1"/>
</dbReference>
<dbReference type="PRINTS" id="PR00119">
    <property type="entry name" value="CATATPASE"/>
</dbReference>
<comment type="caution">
    <text evidence="16">The sequence shown here is derived from an EMBL/GenBank/DDBJ whole genome shotgun (WGS) entry which is preliminary data.</text>
</comment>
<evidence type="ECO:0000256" key="8">
    <source>
        <dbReference type="ARBA" id="ARBA00022842"/>
    </source>
</evidence>
<dbReference type="Proteomes" id="UP000538929">
    <property type="component" value="Unassembled WGS sequence"/>
</dbReference>
<dbReference type="NCBIfam" id="TIGR01494">
    <property type="entry name" value="ATPase_P-type"/>
    <property type="match status" value="2"/>
</dbReference>
<dbReference type="SUPFAM" id="SSF81660">
    <property type="entry name" value="Metal cation-transporting ATPase, ATP-binding domain N"/>
    <property type="match status" value="1"/>
</dbReference>
<keyword evidence="9" id="KW-1278">Translocase</keyword>
<evidence type="ECO:0000256" key="3">
    <source>
        <dbReference type="ARBA" id="ARBA00022475"/>
    </source>
</evidence>
<feature type="domain" description="Cation-transporting P-type ATPase N-terminal" evidence="15">
    <location>
        <begin position="30"/>
        <end position="104"/>
    </location>
</feature>
<feature type="compositionally biased region" description="Basic and acidic residues" evidence="13">
    <location>
        <begin position="22"/>
        <end position="32"/>
    </location>
</feature>
<feature type="transmembrane region" description="Helical" evidence="14">
    <location>
        <begin position="301"/>
        <end position="326"/>
    </location>
</feature>
<dbReference type="SUPFAM" id="SSF56784">
    <property type="entry name" value="HAD-like"/>
    <property type="match status" value="1"/>
</dbReference>
<proteinExistence type="inferred from homology"/>
<dbReference type="Pfam" id="PF00689">
    <property type="entry name" value="Cation_ATPase_C"/>
    <property type="match status" value="1"/>
</dbReference>
<dbReference type="InterPro" id="IPR050510">
    <property type="entry name" value="Cation_transp_ATPase_P-type"/>
</dbReference>
<dbReference type="GO" id="GO:0036376">
    <property type="term" value="P:sodium ion export across plasma membrane"/>
    <property type="evidence" value="ECO:0007669"/>
    <property type="project" value="TreeGrafter"/>
</dbReference>
<feature type="transmembrane region" description="Helical" evidence="14">
    <location>
        <begin position="875"/>
        <end position="897"/>
    </location>
</feature>
<feature type="transmembrane region" description="Helical" evidence="14">
    <location>
        <begin position="845"/>
        <end position="863"/>
    </location>
</feature>
<dbReference type="InterPro" id="IPR023214">
    <property type="entry name" value="HAD_sf"/>
</dbReference>
<dbReference type="InterPro" id="IPR008250">
    <property type="entry name" value="ATPase_P-typ_transduc_dom_A_sf"/>
</dbReference>
<keyword evidence="17" id="KW-1185">Reference proteome</keyword>
<sequence>MSAPAGDGRVGIRDGVGGSGGSDDRERRPEAHRLDTHEVVLLLGTDPDRGLTSDEAKSRLERWGPNSLPQAGGSGILVRLLRQFHHPLIYVLLVAALVALLLDEPVDSAVIMAVVLANAVIGFVQESRAEAALDALRAMVRTRAKVVRDGVPHSVDSEDLVPGDLVHLAAGDKVPADLRLVRPAELRVDESALTGESLPVSKDESALPVETVVADRRNMIWSGTLVTGGTGTGVVVATGGETELGEIHRLVGGADTLATPLTRKLDSFSKVLTVAILVLAAVTFVLGLLRGDELGLTFTAAVALAVAAIPEGLPAVVTITLAIGVARMARRQAVIRRLPCVETLGGTTVICSDKTGTLTRNEMTVRRVWTPDAVFTVEGTGYAPEGTVVGPDGEPLPDATAGGEALRWTLLAGVACNDARLTHEAERDRWKLIGDPTEGALLAVGAKLGLDPAGVGTELPRLDTVPFSSGRRRMVTLHEHPAEGGTVTLVKGAVEGLLPICEREMGADGLPRPLDREAVERAVEELAGHGLRVLATAMRTGPAGARSLNGAGEGEDGEAHGGKSHDGKGAGSGFVLTGLHAMMDPPRDAARDSVATCRRAGIEVKMITGDHMATARAVATDLGLPTDRPGAVVTGGELAAMPPEEYRTALREATVLARVSPEQKLRMVEALQQSDEVVAMTGDGVNDAPALRQADIGVAMGRGGTEVAKEASDAVLLDDDFSTIEAAVEEGRGVFDNLSKFIVWILPTSMGQALVILAAIVMGTALPVLPTQILWVNMTTAVLLGLMLAFEPRERGIMDRPPRSPSQPLLTRALGLRVLLVGVLIVAAAMWLFSYERSIGASDEAARTAAMNVVIAVQVFYLFSCRSLRQPAWRVGFFTNPWILLGVGLQILAQVFITYVPVMNTLFHTEPIGPDTWARVLALAALASVVVAIDKRLRPGAL</sequence>
<keyword evidence="4" id="KW-0597">Phosphoprotein</keyword>
<comment type="subcellular location">
    <subcellularLocation>
        <location evidence="1">Cell membrane</location>
        <topology evidence="1">Multi-pass membrane protein</topology>
    </subcellularLocation>
</comment>
<dbReference type="InterPro" id="IPR059000">
    <property type="entry name" value="ATPase_P-type_domA"/>
</dbReference>
<feature type="transmembrane region" description="Helical" evidence="14">
    <location>
        <begin position="741"/>
        <end position="766"/>
    </location>
</feature>